<keyword evidence="1" id="KW-0472">Membrane</keyword>
<keyword evidence="1" id="KW-0812">Transmembrane</keyword>
<sequence length="53" mass="6149">MRKRTDKVGLRIFIHAFRSHRSMVELLAVCITANSVLLNLFLELGEVNKYVVF</sequence>
<evidence type="ECO:0000256" key="1">
    <source>
        <dbReference type="SAM" id="Phobius"/>
    </source>
</evidence>
<dbReference type="EMBL" id="GBRH01237311">
    <property type="protein sequence ID" value="JAD60584.1"/>
    <property type="molecule type" value="Transcribed_RNA"/>
</dbReference>
<dbReference type="AlphaFoldDB" id="A0A0A9B9G9"/>
<feature type="transmembrane region" description="Helical" evidence="1">
    <location>
        <begin position="21"/>
        <end position="42"/>
    </location>
</feature>
<accession>A0A0A9B9G9</accession>
<protein>
    <submittedName>
        <fullName evidence="2">Uncharacterized protein</fullName>
    </submittedName>
</protein>
<reference evidence="2" key="1">
    <citation type="submission" date="2014-09" db="EMBL/GenBank/DDBJ databases">
        <authorList>
            <person name="Magalhaes I.L.F."/>
            <person name="Oliveira U."/>
            <person name="Santos F.R."/>
            <person name="Vidigal T.H.D.A."/>
            <person name="Brescovit A.D."/>
            <person name="Santos A.J."/>
        </authorList>
    </citation>
    <scope>NUCLEOTIDE SEQUENCE</scope>
    <source>
        <tissue evidence="2">Shoot tissue taken approximately 20 cm above the soil surface</tissue>
    </source>
</reference>
<name>A0A0A9B9G9_ARUDO</name>
<keyword evidence="1" id="KW-1133">Transmembrane helix</keyword>
<reference evidence="2" key="2">
    <citation type="journal article" date="2015" name="Data Brief">
        <title>Shoot transcriptome of the giant reed, Arundo donax.</title>
        <authorList>
            <person name="Barrero R.A."/>
            <person name="Guerrero F.D."/>
            <person name="Moolhuijzen P."/>
            <person name="Goolsby J.A."/>
            <person name="Tidwell J."/>
            <person name="Bellgard S.E."/>
            <person name="Bellgard M.I."/>
        </authorList>
    </citation>
    <scope>NUCLEOTIDE SEQUENCE</scope>
    <source>
        <tissue evidence="2">Shoot tissue taken approximately 20 cm above the soil surface</tissue>
    </source>
</reference>
<evidence type="ECO:0000313" key="2">
    <source>
        <dbReference type="EMBL" id="JAD60584.1"/>
    </source>
</evidence>
<organism evidence="2">
    <name type="scientific">Arundo donax</name>
    <name type="common">Giant reed</name>
    <name type="synonym">Donax arundinaceus</name>
    <dbReference type="NCBI Taxonomy" id="35708"/>
    <lineage>
        <taxon>Eukaryota</taxon>
        <taxon>Viridiplantae</taxon>
        <taxon>Streptophyta</taxon>
        <taxon>Embryophyta</taxon>
        <taxon>Tracheophyta</taxon>
        <taxon>Spermatophyta</taxon>
        <taxon>Magnoliopsida</taxon>
        <taxon>Liliopsida</taxon>
        <taxon>Poales</taxon>
        <taxon>Poaceae</taxon>
        <taxon>PACMAD clade</taxon>
        <taxon>Arundinoideae</taxon>
        <taxon>Arundineae</taxon>
        <taxon>Arundo</taxon>
    </lineage>
</organism>
<proteinExistence type="predicted"/>